<keyword evidence="1" id="KW-1133">Transmembrane helix</keyword>
<accession>A0A392QID1</accession>
<evidence type="ECO:0000313" key="3">
    <source>
        <dbReference type="Proteomes" id="UP000265520"/>
    </source>
</evidence>
<dbReference type="EMBL" id="LXQA010135301">
    <property type="protein sequence ID" value="MCI23306.1"/>
    <property type="molecule type" value="Genomic_DNA"/>
</dbReference>
<dbReference type="AlphaFoldDB" id="A0A392QID1"/>
<keyword evidence="1" id="KW-0812">Transmembrane</keyword>
<name>A0A392QID1_9FABA</name>
<proteinExistence type="predicted"/>
<dbReference type="Proteomes" id="UP000265520">
    <property type="component" value="Unassembled WGS sequence"/>
</dbReference>
<feature type="transmembrane region" description="Helical" evidence="1">
    <location>
        <begin position="69"/>
        <end position="88"/>
    </location>
</feature>
<evidence type="ECO:0000313" key="2">
    <source>
        <dbReference type="EMBL" id="MCI23306.1"/>
    </source>
</evidence>
<reference evidence="2 3" key="1">
    <citation type="journal article" date="2018" name="Front. Plant Sci.">
        <title>Red Clover (Trifolium pratense) and Zigzag Clover (T. medium) - A Picture of Genomic Similarities and Differences.</title>
        <authorList>
            <person name="Dluhosova J."/>
            <person name="Istvanek J."/>
            <person name="Nedelnik J."/>
            <person name="Repkova J."/>
        </authorList>
    </citation>
    <scope>NUCLEOTIDE SEQUENCE [LARGE SCALE GENOMIC DNA]</scope>
    <source>
        <strain evidence="3">cv. 10/8</strain>
        <tissue evidence="2">Leaf</tissue>
    </source>
</reference>
<keyword evidence="3" id="KW-1185">Reference proteome</keyword>
<organism evidence="2 3">
    <name type="scientific">Trifolium medium</name>
    <dbReference type="NCBI Taxonomy" id="97028"/>
    <lineage>
        <taxon>Eukaryota</taxon>
        <taxon>Viridiplantae</taxon>
        <taxon>Streptophyta</taxon>
        <taxon>Embryophyta</taxon>
        <taxon>Tracheophyta</taxon>
        <taxon>Spermatophyta</taxon>
        <taxon>Magnoliopsida</taxon>
        <taxon>eudicotyledons</taxon>
        <taxon>Gunneridae</taxon>
        <taxon>Pentapetalae</taxon>
        <taxon>rosids</taxon>
        <taxon>fabids</taxon>
        <taxon>Fabales</taxon>
        <taxon>Fabaceae</taxon>
        <taxon>Papilionoideae</taxon>
        <taxon>50 kb inversion clade</taxon>
        <taxon>NPAAA clade</taxon>
        <taxon>Hologalegina</taxon>
        <taxon>IRL clade</taxon>
        <taxon>Trifolieae</taxon>
        <taxon>Trifolium</taxon>
    </lineage>
</organism>
<comment type="caution">
    <text evidence="2">The sequence shown here is derived from an EMBL/GenBank/DDBJ whole genome shotgun (WGS) entry which is preliminary data.</text>
</comment>
<keyword evidence="1" id="KW-0472">Membrane</keyword>
<protein>
    <recommendedName>
        <fullName evidence="4">Transmembrane protein</fullName>
    </recommendedName>
</protein>
<evidence type="ECO:0008006" key="4">
    <source>
        <dbReference type="Google" id="ProtNLM"/>
    </source>
</evidence>
<evidence type="ECO:0000256" key="1">
    <source>
        <dbReference type="SAM" id="Phobius"/>
    </source>
</evidence>
<feature type="transmembrane region" description="Helical" evidence="1">
    <location>
        <begin position="30"/>
        <end position="57"/>
    </location>
</feature>
<sequence>MLRSAGSNFTPLHRRFWDGLDGGFRFWDCFHLFGFCFSLPFLFWGCFFLVGVVMLGLLSHRHVFVMGRFSVFLMLGCGCFGTTALVVVDSSSLVDLYRAGGD</sequence>